<dbReference type="SMART" id="SM00382">
    <property type="entry name" value="AAA"/>
    <property type="match status" value="1"/>
</dbReference>
<dbReference type="AlphaFoldDB" id="A0A9D9DC45"/>
<dbReference type="PROSITE" id="PS00211">
    <property type="entry name" value="ABC_TRANSPORTER_1"/>
    <property type="match status" value="1"/>
</dbReference>
<dbReference type="InterPro" id="IPR017871">
    <property type="entry name" value="ABC_transporter-like_CS"/>
</dbReference>
<reference evidence="6" key="2">
    <citation type="journal article" date="2021" name="PeerJ">
        <title>Extensive microbial diversity within the chicken gut microbiome revealed by metagenomics and culture.</title>
        <authorList>
            <person name="Gilroy R."/>
            <person name="Ravi A."/>
            <person name="Getino M."/>
            <person name="Pursley I."/>
            <person name="Horton D.L."/>
            <person name="Alikhan N.F."/>
            <person name="Baker D."/>
            <person name="Gharbi K."/>
            <person name="Hall N."/>
            <person name="Watson M."/>
            <person name="Adriaenssens E.M."/>
            <person name="Foster-Nyarko E."/>
            <person name="Jarju S."/>
            <person name="Secka A."/>
            <person name="Antonio M."/>
            <person name="Oren A."/>
            <person name="Chaudhuri R.R."/>
            <person name="La Ragione R."/>
            <person name="Hildebrand F."/>
            <person name="Pallen M.J."/>
        </authorList>
    </citation>
    <scope>NUCLEOTIDE SEQUENCE</scope>
    <source>
        <strain evidence="6">17213</strain>
    </source>
</reference>
<dbReference type="InterPro" id="IPR003439">
    <property type="entry name" value="ABC_transporter-like_ATP-bd"/>
</dbReference>
<proteinExistence type="inferred from homology"/>
<keyword evidence="4 6" id="KW-0067">ATP-binding</keyword>
<dbReference type="Pfam" id="PF08352">
    <property type="entry name" value="oligo_HPY"/>
    <property type="match status" value="1"/>
</dbReference>
<evidence type="ECO:0000256" key="2">
    <source>
        <dbReference type="ARBA" id="ARBA00022448"/>
    </source>
</evidence>
<dbReference type="PROSITE" id="PS50893">
    <property type="entry name" value="ABC_TRANSPORTER_2"/>
    <property type="match status" value="1"/>
</dbReference>
<dbReference type="CDD" id="cd03257">
    <property type="entry name" value="ABC_NikE_OppD_transporters"/>
    <property type="match status" value="1"/>
</dbReference>
<dbReference type="InterPro" id="IPR027417">
    <property type="entry name" value="P-loop_NTPase"/>
</dbReference>
<name>A0A9D9DC45_9GAMM</name>
<sequence length="352" mass="38793">MSENPAVLLELKGLCKYFTLRSGLFKQKVNTLKAVDDVSLTIHRGEAFGLVGESGCGKTTLGKMIAGLYHPTRGQILFEGTDLAALNEKQRRHYCKDIQMIFQDPYSSLNPRMTIEEIISEPMIVNKTHSGRAIGERVEHLLNCVGLASSYKNRYPHEFSGGQRQRIGIARALAVNPKLIICDEAVSALDVSIQAQILNLLCDLKDEFKLTYLFIAHGLAAVKHISDRIGVMYLGSIVEVAPKEAIYDAPLHPYTRALISAIPIMDPARRKQRILLQGDLPSPIDPPEGCRFAGRCFEKCAMADQKQVLQPCAENHLLACAAGLEACKKAQAEKARQRAEALTENAVPAEMV</sequence>
<dbReference type="Pfam" id="PF00005">
    <property type="entry name" value="ABC_tran"/>
    <property type="match status" value="1"/>
</dbReference>
<dbReference type="EMBL" id="JADINH010000102">
    <property type="protein sequence ID" value="MBO8415683.1"/>
    <property type="molecule type" value="Genomic_DNA"/>
</dbReference>
<accession>A0A9D9DC45</accession>
<dbReference type="PANTHER" id="PTHR43776">
    <property type="entry name" value="TRANSPORT ATP-BINDING PROTEIN"/>
    <property type="match status" value="1"/>
</dbReference>
<dbReference type="InterPro" id="IPR013563">
    <property type="entry name" value="Oligopep_ABC_C"/>
</dbReference>
<organism evidence="6 7">
    <name type="scientific">Candidatus Avisuccinivibrio stercorigallinarum</name>
    <dbReference type="NCBI Taxonomy" id="2840704"/>
    <lineage>
        <taxon>Bacteria</taxon>
        <taxon>Pseudomonadati</taxon>
        <taxon>Pseudomonadota</taxon>
        <taxon>Gammaproteobacteria</taxon>
        <taxon>Aeromonadales</taxon>
        <taxon>Succinivibrionaceae</taxon>
        <taxon>Succinivibrionaceae incertae sedis</taxon>
        <taxon>Candidatus Avisuccinivibrio</taxon>
    </lineage>
</organism>
<evidence type="ECO:0000313" key="6">
    <source>
        <dbReference type="EMBL" id="MBO8415683.1"/>
    </source>
</evidence>
<comment type="caution">
    <text evidence="6">The sequence shown here is derived from an EMBL/GenBank/DDBJ whole genome shotgun (WGS) entry which is preliminary data.</text>
</comment>
<keyword evidence="3" id="KW-0547">Nucleotide-binding</keyword>
<protein>
    <submittedName>
        <fullName evidence="6">ATP-binding cassette domain-containing protein</fullName>
    </submittedName>
</protein>
<keyword evidence="2" id="KW-0813">Transport</keyword>
<gene>
    <name evidence="6" type="ORF">IAB19_04800</name>
</gene>
<feature type="domain" description="ABC transporter" evidence="5">
    <location>
        <begin position="9"/>
        <end position="259"/>
    </location>
</feature>
<evidence type="ECO:0000256" key="4">
    <source>
        <dbReference type="ARBA" id="ARBA00022840"/>
    </source>
</evidence>
<dbReference type="GO" id="GO:0015833">
    <property type="term" value="P:peptide transport"/>
    <property type="evidence" value="ECO:0007669"/>
    <property type="project" value="InterPro"/>
</dbReference>
<dbReference type="InterPro" id="IPR050319">
    <property type="entry name" value="ABC_transp_ATP-bind"/>
</dbReference>
<evidence type="ECO:0000313" key="7">
    <source>
        <dbReference type="Proteomes" id="UP000823631"/>
    </source>
</evidence>
<dbReference type="FunFam" id="3.40.50.300:FF:000016">
    <property type="entry name" value="Oligopeptide ABC transporter ATP-binding component"/>
    <property type="match status" value="1"/>
</dbReference>
<dbReference type="GO" id="GO:0016887">
    <property type="term" value="F:ATP hydrolysis activity"/>
    <property type="evidence" value="ECO:0007669"/>
    <property type="project" value="InterPro"/>
</dbReference>
<comment type="similarity">
    <text evidence="1">Belongs to the ABC transporter superfamily.</text>
</comment>
<evidence type="ECO:0000259" key="5">
    <source>
        <dbReference type="PROSITE" id="PS50893"/>
    </source>
</evidence>
<dbReference type="NCBIfam" id="TIGR01727">
    <property type="entry name" value="oligo_HPY"/>
    <property type="match status" value="1"/>
</dbReference>
<evidence type="ECO:0000256" key="3">
    <source>
        <dbReference type="ARBA" id="ARBA00022741"/>
    </source>
</evidence>
<reference evidence="6" key="1">
    <citation type="submission" date="2020-10" db="EMBL/GenBank/DDBJ databases">
        <authorList>
            <person name="Gilroy R."/>
        </authorList>
    </citation>
    <scope>NUCLEOTIDE SEQUENCE</scope>
    <source>
        <strain evidence="6">17213</strain>
    </source>
</reference>
<dbReference type="PANTHER" id="PTHR43776:SF7">
    <property type="entry name" value="D,D-DIPEPTIDE TRANSPORT ATP-BINDING PROTEIN DDPF-RELATED"/>
    <property type="match status" value="1"/>
</dbReference>
<dbReference type="SUPFAM" id="SSF52540">
    <property type="entry name" value="P-loop containing nucleoside triphosphate hydrolases"/>
    <property type="match status" value="1"/>
</dbReference>
<dbReference type="GO" id="GO:0005524">
    <property type="term" value="F:ATP binding"/>
    <property type="evidence" value="ECO:0007669"/>
    <property type="project" value="UniProtKB-KW"/>
</dbReference>
<dbReference type="Gene3D" id="3.40.50.300">
    <property type="entry name" value="P-loop containing nucleotide triphosphate hydrolases"/>
    <property type="match status" value="1"/>
</dbReference>
<dbReference type="InterPro" id="IPR003593">
    <property type="entry name" value="AAA+_ATPase"/>
</dbReference>
<dbReference type="Proteomes" id="UP000823631">
    <property type="component" value="Unassembled WGS sequence"/>
</dbReference>
<dbReference type="GO" id="GO:0055085">
    <property type="term" value="P:transmembrane transport"/>
    <property type="evidence" value="ECO:0007669"/>
    <property type="project" value="UniProtKB-ARBA"/>
</dbReference>
<evidence type="ECO:0000256" key="1">
    <source>
        <dbReference type="ARBA" id="ARBA00005417"/>
    </source>
</evidence>